<keyword evidence="1 2" id="KW-0732">Signal</keyword>
<evidence type="ECO:0000256" key="2">
    <source>
        <dbReference type="SAM" id="SignalP"/>
    </source>
</evidence>
<organism evidence="4 5">
    <name type="scientific">Desulfatibacillum alkenivorans DSM 16219</name>
    <dbReference type="NCBI Taxonomy" id="1121393"/>
    <lineage>
        <taxon>Bacteria</taxon>
        <taxon>Pseudomonadati</taxon>
        <taxon>Thermodesulfobacteriota</taxon>
        <taxon>Desulfobacteria</taxon>
        <taxon>Desulfobacterales</taxon>
        <taxon>Desulfatibacillaceae</taxon>
        <taxon>Desulfatibacillum</taxon>
    </lineage>
</organism>
<evidence type="ECO:0000313" key="5">
    <source>
        <dbReference type="Proteomes" id="UP000183994"/>
    </source>
</evidence>
<protein>
    <submittedName>
        <fullName evidence="4">Polar amino acid transport system substrate-binding protein</fullName>
    </submittedName>
</protein>
<evidence type="ECO:0000256" key="1">
    <source>
        <dbReference type="ARBA" id="ARBA00022729"/>
    </source>
</evidence>
<dbReference type="Gene3D" id="3.40.190.10">
    <property type="entry name" value="Periplasmic binding protein-like II"/>
    <property type="match status" value="2"/>
</dbReference>
<reference evidence="5" key="1">
    <citation type="submission" date="2016-11" db="EMBL/GenBank/DDBJ databases">
        <authorList>
            <person name="Varghese N."/>
            <person name="Submissions S."/>
        </authorList>
    </citation>
    <scope>NUCLEOTIDE SEQUENCE [LARGE SCALE GENOMIC DNA]</scope>
    <source>
        <strain evidence="5">DSM 16219</strain>
    </source>
</reference>
<dbReference type="PANTHER" id="PTHR35936:SF35">
    <property type="entry name" value="L-CYSTINE-BINDING PROTEIN TCYJ"/>
    <property type="match status" value="1"/>
</dbReference>
<dbReference type="Pfam" id="PF00497">
    <property type="entry name" value="SBP_bac_3"/>
    <property type="match status" value="1"/>
</dbReference>
<evidence type="ECO:0000313" key="4">
    <source>
        <dbReference type="EMBL" id="SHK74002.1"/>
    </source>
</evidence>
<feature type="chain" id="PRO_5012048240" evidence="2">
    <location>
        <begin position="26"/>
        <end position="266"/>
    </location>
</feature>
<dbReference type="SUPFAM" id="SSF53850">
    <property type="entry name" value="Periplasmic binding protein-like II"/>
    <property type="match status" value="1"/>
</dbReference>
<keyword evidence="5" id="KW-1185">Reference proteome</keyword>
<name>A0A1M6UXM0_9BACT</name>
<feature type="domain" description="Solute-binding protein family 3/N-terminal" evidence="3">
    <location>
        <begin position="53"/>
        <end position="265"/>
    </location>
</feature>
<accession>A0A1M6UXM0</accession>
<dbReference type="OrthoDB" id="5418872at2"/>
<dbReference type="EMBL" id="FQZU01000032">
    <property type="protein sequence ID" value="SHK74002.1"/>
    <property type="molecule type" value="Genomic_DNA"/>
</dbReference>
<proteinExistence type="predicted"/>
<dbReference type="InterPro" id="IPR001638">
    <property type="entry name" value="Solute-binding_3/MltF_N"/>
</dbReference>
<gene>
    <name evidence="4" type="ORF">SAMN02745216_04004</name>
</gene>
<evidence type="ECO:0000259" key="3">
    <source>
        <dbReference type="Pfam" id="PF00497"/>
    </source>
</evidence>
<dbReference type="Proteomes" id="UP000183994">
    <property type="component" value="Unassembled WGS sequence"/>
</dbReference>
<feature type="signal peptide" evidence="2">
    <location>
        <begin position="1"/>
        <end position="25"/>
    </location>
</feature>
<dbReference type="STRING" id="1121393.SAMN02745216_04004"/>
<dbReference type="PANTHER" id="PTHR35936">
    <property type="entry name" value="MEMBRANE-BOUND LYTIC MUREIN TRANSGLYCOSYLASE F"/>
    <property type="match status" value="1"/>
</dbReference>
<sequence>MKIRTVFVNLLTWLAVLWAFSTAWAGPLVLTWVTDNTPGGDYIVGEGSSFQEKNPGIEIELYQMTAKKLNFELQLKRMPWKQCLEQLESNQVDGIFPASYKPERRKIGVYPMRGEAVDVSRRSRKNAYYLYKMKGSPIYWDGKEIHDASGLIAVPSGWAIVSDIRKMGLDVKELPVHRNSPDLLLLGRVEGFICLETVFDAYLKRNASKYADIVKESKPVWEKPYYLMLSHQFVRGRPELAQEIWKAIYEIQQTAEFEDVVQKYVK</sequence>
<dbReference type="AlphaFoldDB" id="A0A1M6UXM0"/>
<dbReference type="RefSeq" id="WP_073478034.1">
    <property type="nucleotide sequence ID" value="NZ_FQZU01000032.1"/>
</dbReference>